<dbReference type="GO" id="GO:0006446">
    <property type="term" value="P:regulation of translational initiation"/>
    <property type="evidence" value="ECO:0007669"/>
    <property type="project" value="TreeGrafter"/>
</dbReference>
<accession>A0A2I1K4M0</accession>
<feature type="domain" description="Impact N-terminal" evidence="2">
    <location>
        <begin position="18"/>
        <end position="123"/>
    </location>
</feature>
<dbReference type="InterPro" id="IPR023582">
    <property type="entry name" value="Impact"/>
</dbReference>
<dbReference type="AlphaFoldDB" id="A0A2I1K4M0"/>
<dbReference type="Gene3D" id="3.30.230.30">
    <property type="entry name" value="Impact, N-terminal domain"/>
    <property type="match status" value="1"/>
</dbReference>
<dbReference type="PANTHER" id="PTHR16301:SF20">
    <property type="entry name" value="IMPACT FAMILY MEMBER YIGZ"/>
    <property type="match status" value="1"/>
</dbReference>
<dbReference type="InterPro" id="IPR036956">
    <property type="entry name" value="Impact_N_sf"/>
</dbReference>
<gene>
    <name evidence="4" type="ORF">CYJ57_00020</name>
</gene>
<comment type="similarity">
    <text evidence="1">Belongs to the IMPACT family.</text>
</comment>
<dbReference type="InterPro" id="IPR020568">
    <property type="entry name" value="Ribosomal_Su5_D2-typ_SF"/>
</dbReference>
<dbReference type="SUPFAM" id="SSF54211">
    <property type="entry name" value="Ribosomal protein S5 domain 2-like"/>
    <property type="match status" value="1"/>
</dbReference>
<protein>
    <submittedName>
        <fullName evidence="4">YigZ family protein</fullName>
    </submittedName>
</protein>
<dbReference type="Pfam" id="PF09186">
    <property type="entry name" value="DUF1949"/>
    <property type="match status" value="1"/>
</dbReference>
<evidence type="ECO:0000313" key="4">
    <source>
        <dbReference type="EMBL" id="PKY90596.1"/>
    </source>
</evidence>
<evidence type="ECO:0000259" key="2">
    <source>
        <dbReference type="Pfam" id="PF01205"/>
    </source>
</evidence>
<dbReference type="EMBL" id="PKHE01000001">
    <property type="protein sequence ID" value="PKY90596.1"/>
    <property type="molecule type" value="Genomic_DNA"/>
</dbReference>
<evidence type="ECO:0000259" key="3">
    <source>
        <dbReference type="Pfam" id="PF09186"/>
    </source>
</evidence>
<dbReference type="Gene3D" id="3.30.70.240">
    <property type="match status" value="1"/>
</dbReference>
<dbReference type="InterPro" id="IPR015269">
    <property type="entry name" value="UPF0029_Impact_C"/>
</dbReference>
<dbReference type="OrthoDB" id="9813771at2"/>
<dbReference type="RefSeq" id="WP_101953584.1">
    <property type="nucleotide sequence ID" value="NZ_PKHE01000001.1"/>
</dbReference>
<reference evidence="4 5" key="1">
    <citation type="submission" date="2017-12" db="EMBL/GenBank/DDBJ databases">
        <title>Phylogenetic diversity of female urinary microbiome.</title>
        <authorList>
            <person name="Thomas-White K."/>
            <person name="Wolfe A.J."/>
        </authorList>
    </citation>
    <scope>NUCLEOTIDE SEQUENCE [LARGE SCALE GENOMIC DNA]</scope>
    <source>
        <strain evidence="4 5">UMB0898</strain>
    </source>
</reference>
<dbReference type="PANTHER" id="PTHR16301">
    <property type="entry name" value="IMPACT-RELATED"/>
    <property type="match status" value="1"/>
</dbReference>
<evidence type="ECO:0000256" key="1">
    <source>
        <dbReference type="ARBA" id="ARBA00007665"/>
    </source>
</evidence>
<name>A0A2I1K4M0_9LACT</name>
<sequence>MINLLTIQQPIEDEIEIRKSRFITYLIPIENEDEFHQAYDEIKKQHPKATHHCYAYILEGEQIIQRMSDDGEPSGTAGVPMLEVLQKNNLNHIMAVCVRYFGGVKLGAGGLIRAYSSSVSSALDHATIVAQVDQQIIELSIAYEHNDTVFHYLSVDALQPIQIINTEYTEQVRYQLALFPHNLADFTQQINNLTHGQGIINPIHIQQVRIPAAQLEEINS</sequence>
<dbReference type="InterPro" id="IPR035647">
    <property type="entry name" value="EFG_III/V"/>
</dbReference>
<dbReference type="Pfam" id="PF01205">
    <property type="entry name" value="Impact_N"/>
    <property type="match status" value="1"/>
</dbReference>
<comment type="caution">
    <text evidence="4">The sequence shown here is derived from an EMBL/GenBank/DDBJ whole genome shotgun (WGS) entry which is preliminary data.</text>
</comment>
<dbReference type="InterPro" id="IPR015796">
    <property type="entry name" value="Impact_YigZ-like"/>
</dbReference>
<dbReference type="InterPro" id="IPR001498">
    <property type="entry name" value="Impact_N"/>
</dbReference>
<dbReference type="SUPFAM" id="SSF54980">
    <property type="entry name" value="EF-G C-terminal domain-like"/>
    <property type="match status" value="1"/>
</dbReference>
<dbReference type="NCBIfam" id="TIGR00257">
    <property type="entry name" value="IMPACT_YIGZ"/>
    <property type="match status" value="1"/>
</dbReference>
<dbReference type="GO" id="GO:0005737">
    <property type="term" value="C:cytoplasm"/>
    <property type="evidence" value="ECO:0007669"/>
    <property type="project" value="TreeGrafter"/>
</dbReference>
<dbReference type="Proteomes" id="UP000234384">
    <property type="component" value="Unassembled WGS sequence"/>
</dbReference>
<organism evidence="4 5">
    <name type="scientific">Falseniella ignava</name>
    <dbReference type="NCBI Taxonomy" id="137730"/>
    <lineage>
        <taxon>Bacteria</taxon>
        <taxon>Bacillati</taxon>
        <taxon>Bacillota</taxon>
        <taxon>Bacilli</taxon>
        <taxon>Lactobacillales</taxon>
        <taxon>Aerococcaceae</taxon>
        <taxon>Falseniella</taxon>
    </lineage>
</organism>
<evidence type="ECO:0000313" key="5">
    <source>
        <dbReference type="Proteomes" id="UP000234384"/>
    </source>
</evidence>
<proteinExistence type="inferred from homology"/>
<feature type="domain" description="UPF0029" evidence="3">
    <location>
        <begin position="161"/>
        <end position="197"/>
    </location>
</feature>